<dbReference type="InterPro" id="IPR018940">
    <property type="entry name" value="EF-1_beta_acid_region_euk"/>
</dbReference>
<feature type="compositionally biased region" description="Basic and acidic residues" evidence="1">
    <location>
        <begin position="748"/>
        <end position="760"/>
    </location>
</feature>
<name>A0AAV7YYM3_9EUKA</name>
<feature type="compositionally biased region" description="Basic residues" evidence="1">
    <location>
        <begin position="156"/>
        <end position="170"/>
    </location>
</feature>
<feature type="region of interest" description="Disordered" evidence="1">
    <location>
        <begin position="190"/>
        <end position="261"/>
    </location>
</feature>
<evidence type="ECO:0000313" key="3">
    <source>
        <dbReference type="EMBL" id="KAJ3433911.1"/>
    </source>
</evidence>
<feature type="region of interest" description="Disordered" evidence="1">
    <location>
        <begin position="663"/>
        <end position="711"/>
    </location>
</feature>
<feature type="compositionally biased region" description="Acidic residues" evidence="1">
    <location>
        <begin position="215"/>
        <end position="229"/>
    </location>
</feature>
<dbReference type="Proteomes" id="UP001146793">
    <property type="component" value="Unassembled WGS sequence"/>
</dbReference>
<reference evidence="3" key="1">
    <citation type="submission" date="2022-08" db="EMBL/GenBank/DDBJ databases">
        <title>Novel sulphate-reducing endosymbionts in the free-living metamonad Anaeramoeba.</title>
        <authorList>
            <person name="Jerlstrom-Hultqvist J."/>
            <person name="Cepicka I."/>
            <person name="Gallot-Lavallee L."/>
            <person name="Salas-Leiva D."/>
            <person name="Curtis B.A."/>
            <person name="Zahonova K."/>
            <person name="Pipaliya S."/>
            <person name="Dacks J."/>
            <person name="Roger A.J."/>
        </authorList>
    </citation>
    <scope>NUCLEOTIDE SEQUENCE</scope>
    <source>
        <strain evidence="3">Busselton2</strain>
    </source>
</reference>
<feature type="compositionally biased region" description="Basic residues" evidence="1">
    <location>
        <begin position="1069"/>
        <end position="1089"/>
    </location>
</feature>
<dbReference type="AlphaFoldDB" id="A0AAV7YYM3"/>
<feature type="compositionally biased region" description="Basic and acidic residues" evidence="1">
    <location>
        <begin position="815"/>
        <end position="827"/>
    </location>
</feature>
<feature type="region of interest" description="Disordered" evidence="1">
    <location>
        <begin position="747"/>
        <end position="966"/>
    </location>
</feature>
<accession>A0AAV7YYM3</accession>
<evidence type="ECO:0000259" key="2">
    <source>
        <dbReference type="SMART" id="SM01182"/>
    </source>
</evidence>
<feature type="compositionally biased region" description="Polar residues" evidence="1">
    <location>
        <begin position="696"/>
        <end position="707"/>
    </location>
</feature>
<feature type="compositionally biased region" description="Polar residues" evidence="1">
    <location>
        <begin position="1"/>
        <end position="13"/>
    </location>
</feature>
<feature type="domain" description="Elongation factor 1 beta central acidic region eukaryote" evidence="2">
    <location>
        <begin position="779"/>
        <end position="806"/>
    </location>
</feature>
<feature type="compositionally biased region" description="Polar residues" evidence="1">
    <location>
        <begin position="575"/>
        <end position="592"/>
    </location>
</feature>
<protein>
    <recommendedName>
        <fullName evidence="2">Elongation factor 1 beta central acidic region eukaryote domain-containing protein</fullName>
    </recommendedName>
</protein>
<feature type="domain" description="Elongation factor 1 beta central acidic region eukaryote" evidence="2">
    <location>
        <begin position="216"/>
        <end position="243"/>
    </location>
</feature>
<feature type="domain" description="Elongation factor 1 beta central acidic region eukaryote" evidence="2">
    <location>
        <begin position="952"/>
        <end position="979"/>
    </location>
</feature>
<feature type="compositionally biased region" description="Acidic residues" evidence="1">
    <location>
        <begin position="242"/>
        <end position="260"/>
    </location>
</feature>
<feature type="domain" description="Elongation factor 1 beta central acidic region eukaryote" evidence="2">
    <location>
        <begin position="913"/>
        <end position="940"/>
    </location>
</feature>
<feature type="domain" description="Elongation factor 1 beta central acidic region eukaryote" evidence="2">
    <location>
        <begin position="515"/>
        <end position="541"/>
    </location>
</feature>
<feature type="region of interest" description="Disordered" evidence="1">
    <location>
        <begin position="45"/>
        <end position="170"/>
    </location>
</feature>
<feature type="domain" description="Elongation factor 1 beta central acidic region eukaryote" evidence="2">
    <location>
        <begin position="86"/>
        <end position="110"/>
    </location>
</feature>
<sequence>MSQRHITPLQQSSTRKRRHPSENLETPNGTLQKVSSVLGSVVRMFGLTPNQNETKKNNQTKKKTQNEKKKKKNNKIQSQQKVRRGFGLDDDEEVFQKVKRKRVGSLRVKKRKNQKRNQTERQTKRKQRISRSQKRNRNRKNPKGTVRYPQTEYNPKHKKQLPLMERKRKPVLNPNFAQYDLRQLEDELSNTYSKKHRSSSRIKERKRYYQKNEDSFGDDEEEDDDDGDDYLNRKSVKRVSETDTEAEVEEEESDSEEEDFDLSKFENVKKVSQNNLRVRSNKSYQTIGEDYVQVKRSDLKQWLSQYIQYVDETSTQSKQPNLTAQTIVKLLQEFQKPNQESENLRKENNLIEDQNRELRHQLQEIKKVVGEQKSELEKLKNQQRMQRKKKKAQTRSPKKKKKKSSPKKTKKKSTPKKTHAFTSSLNIEKNQKKKFNATPVISPKNDNKEKNLFQNTKKKKTNSIKSNNVSIRSNTPVLSFTPSMGSTSNKKTKTFGNVEEEKKANTIPEKKTFSFGNNKQKNDESKKKTTKSTSVLFGKKDQNGNEPKKAFGTSSLFGTKSKETTNEPKNTNTTGLSLFTAKSQPSTGTTTSIKKRGFSFQGLKKTESNENDDAKKPTNKFTLGTKKNNSSLGLFAKNTNVTEKKESNTEIEKRENNTEIEKKENSNLFATKKKKRANTNLFGKKPKAVEGEKSTPFPSSLKTQNKGGVSFGLKNAQKDEYSILDKKIAPKQPNGLFAKKIISTTNDNDEKKKNNTEIENKQNNNLFPIKKKTKPNTNLFGKKPKAGEEKKSTLFPSSLKKNESKKNAVFGFKNAQKDESSIRDKKIAPKQPNGLFAKKSISTTNDNDEKNENKKTLKRGFPTKNPLSFGINKEKNDEGQSIKPKLVSGLFANSRKRTTDDSKNSTQLGTSSLFGNKNGNENGTKKAIGTSSLFKKNDQNGNKPKKTFNTSLFGNKDQNVKEPTKKTKPVRLFEKTINKSSSILNSYKDQPFSALFENANPKKTSSSISNGFDLFTSSKPSEPQTIQEQPTQSSSIDAPLKKHTNLFGRRSNPKPSPSAKKTGSNPFALKKKSNPFALKKKKGLQKKKF</sequence>
<organism evidence="3 4">
    <name type="scientific">Anaeramoeba flamelloides</name>
    <dbReference type="NCBI Taxonomy" id="1746091"/>
    <lineage>
        <taxon>Eukaryota</taxon>
        <taxon>Metamonada</taxon>
        <taxon>Anaeramoebidae</taxon>
        <taxon>Anaeramoeba</taxon>
    </lineage>
</organism>
<feature type="compositionally biased region" description="Basic residues" evidence="1">
    <location>
        <begin position="193"/>
        <end position="209"/>
    </location>
</feature>
<dbReference type="SMART" id="SM01182">
    <property type="entry name" value="EF-1_beta_acid"/>
    <property type="match status" value="8"/>
</dbReference>
<feature type="compositionally biased region" description="Polar residues" evidence="1">
    <location>
        <begin position="904"/>
        <end position="914"/>
    </location>
</feature>
<feature type="region of interest" description="Disordered" evidence="1">
    <location>
        <begin position="1000"/>
        <end position="1089"/>
    </location>
</feature>
<proteinExistence type="predicted"/>
<evidence type="ECO:0000313" key="4">
    <source>
        <dbReference type="Proteomes" id="UP001146793"/>
    </source>
</evidence>
<feature type="region of interest" description="Disordered" evidence="1">
    <location>
        <begin position="1"/>
        <end position="32"/>
    </location>
</feature>
<feature type="domain" description="Elongation factor 1 beta central acidic region eukaryote" evidence="2">
    <location>
        <begin position="44"/>
        <end position="71"/>
    </location>
</feature>
<feature type="compositionally biased region" description="Basic and acidic residues" evidence="1">
    <location>
        <begin position="538"/>
        <end position="549"/>
    </location>
</feature>
<feature type="domain" description="Elongation factor 1 beta central acidic region eukaryote" evidence="2">
    <location>
        <begin position="556"/>
        <end position="583"/>
    </location>
</feature>
<feature type="compositionally biased region" description="Polar residues" evidence="1">
    <location>
        <begin position="469"/>
        <end position="489"/>
    </location>
</feature>
<feature type="compositionally biased region" description="Low complexity" evidence="1">
    <location>
        <begin position="915"/>
        <end position="926"/>
    </location>
</feature>
<feature type="compositionally biased region" description="Basic and acidic residues" evidence="1">
    <location>
        <begin position="499"/>
        <end position="512"/>
    </location>
</feature>
<comment type="caution">
    <text evidence="3">The sequence shown here is derived from an EMBL/GenBank/DDBJ whole genome shotgun (WGS) entry which is preliminary data.</text>
</comment>
<feature type="region of interest" description="Disordered" evidence="1">
    <location>
        <begin position="373"/>
        <end position="627"/>
    </location>
</feature>
<feature type="compositionally biased region" description="Polar residues" evidence="1">
    <location>
        <begin position="1001"/>
        <end position="1036"/>
    </location>
</feature>
<feature type="compositionally biased region" description="Basic and acidic residues" evidence="1">
    <location>
        <begin position="604"/>
        <end position="616"/>
    </location>
</feature>
<feature type="compositionally biased region" description="Polar residues" evidence="1">
    <location>
        <begin position="929"/>
        <end position="957"/>
    </location>
</feature>
<feature type="compositionally biased region" description="Basic residues" evidence="1">
    <location>
        <begin position="385"/>
        <end position="419"/>
    </location>
</feature>
<gene>
    <name evidence="3" type="ORF">M0812_19967</name>
</gene>
<feature type="compositionally biased region" description="Basic residues" evidence="1">
    <location>
        <begin position="123"/>
        <end position="142"/>
    </location>
</feature>
<evidence type="ECO:0000256" key="1">
    <source>
        <dbReference type="SAM" id="MobiDB-lite"/>
    </source>
</evidence>
<feature type="compositionally biased region" description="Polar residues" evidence="1">
    <location>
        <begin position="23"/>
        <end position="32"/>
    </location>
</feature>
<dbReference type="EMBL" id="JANTQA010000045">
    <property type="protein sequence ID" value="KAJ3433911.1"/>
    <property type="molecule type" value="Genomic_DNA"/>
</dbReference>
<feature type="compositionally biased region" description="Basic residues" evidence="1">
    <location>
        <begin position="97"/>
        <end position="115"/>
    </location>
</feature>
<feature type="compositionally biased region" description="Basic residues" evidence="1">
    <location>
        <begin position="58"/>
        <end position="74"/>
    </location>
</feature>